<gene>
    <name evidence="1" type="ORF">I79_024015</name>
</gene>
<dbReference type="AlphaFoldDB" id="G3IJI0"/>
<dbReference type="InParanoid" id="G3IJI0"/>
<sequence>MRYLEYLAPSYGLLFGGGLGGTDLLEQVCPWGKGFQSTQFLHTSCSLLALCCGKGMVTQFPAPTATLPCFPNGFYPSGTISSISSNKLFY</sequence>
<dbReference type="EMBL" id="JH003308">
    <property type="protein sequence ID" value="EGW11113.1"/>
    <property type="molecule type" value="Genomic_DNA"/>
</dbReference>
<evidence type="ECO:0000313" key="1">
    <source>
        <dbReference type="EMBL" id="EGW11113.1"/>
    </source>
</evidence>
<evidence type="ECO:0000313" key="2">
    <source>
        <dbReference type="Proteomes" id="UP000001075"/>
    </source>
</evidence>
<dbReference type="Proteomes" id="UP000001075">
    <property type="component" value="Unassembled WGS sequence"/>
</dbReference>
<organism evidence="1 2">
    <name type="scientific">Cricetulus griseus</name>
    <name type="common">Chinese hamster</name>
    <name type="synonym">Cricetulus barabensis griseus</name>
    <dbReference type="NCBI Taxonomy" id="10029"/>
    <lineage>
        <taxon>Eukaryota</taxon>
        <taxon>Metazoa</taxon>
        <taxon>Chordata</taxon>
        <taxon>Craniata</taxon>
        <taxon>Vertebrata</taxon>
        <taxon>Euteleostomi</taxon>
        <taxon>Mammalia</taxon>
        <taxon>Eutheria</taxon>
        <taxon>Euarchontoglires</taxon>
        <taxon>Glires</taxon>
        <taxon>Rodentia</taxon>
        <taxon>Myomorpha</taxon>
        <taxon>Muroidea</taxon>
        <taxon>Cricetidae</taxon>
        <taxon>Cricetinae</taxon>
        <taxon>Cricetulus</taxon>
    </lineage>
</organism>
<proteinExistence type="predicted"/>
<name>G3IJI0_CRIGR</name>
<reference evidence="2" key="1">
    <citation type="journal article" date="2011" name="Nat. Biotechnol.">
        <title>The genomic sequence of the Chinese hamster ovary (CHO)-K1 cell line.</title>
        <authorList>
            <person name="Xu X."/>
            <person name="Nagarajan H."/>
            <person name="Lewis N.E."/>
            <person name="Pan S."/>
            <person name="Cai Z."/>
            <person name="Liu X."/>
            <person name="Chen W."/>
            <person name="Xie M."/>
            <person name="Wang W."/>
            <person name="Hammond S."/>
            <person name="Andersen M.R."/>
            <person name="Neff N."/>
            <person name="Passarelli B."/>
            <person name="Koh W."/>
            <person name="Fan H.C."/>
            <person name="Wang J."/>
            <person name="Gui Y."/>
            <person name="Lee K.H."/>
            <person name="Betenbaugh M.J."/>
            <person name="Quake S.R."/>
            <person name="Famili I."/>
            <person name="Palsson B.O."/>
            <person name="Wang J."/>
        </authorList>
    </citation>
    <scope>NUCLEOTIDE SEQUENCE [LARGE SCALE GENOMIC DNA]</scope>
    <source>
        <strain evidence="2">CHO K1 cell line</strain>
    </source>
</reference>
<protein>
    <submittedName>
        <fullName evidence="1">Uncharacterized protein</fullName>
    </submittedName>
</protein>
<accession>G3IJI0</accession>